<comment type="function">
    <text evidence="12">Cell wall formation.</text>
</comment>
<feature type="binding site" evidence="13">
    <location>
        <position position="341"/>
    </location>
    <ligand>
        <name>Mg(2+)</name>
        <dbReference type="ChEBI" id="CHEBI:18420"/>
        <label>2</label>
    </ligand>
</feature>
<keyword evidence="12" id="KW-0963">Cytoplasm</keyword>
<dbReference type="NCBIfam" id="TIGR01205">
    <property type="entry name" value="D_ala_D_alaTIGR"/>
    <property type="match status" value="1"/>
</dbReference>
<dbReference type="NCBIfam" id="NF002528">
    <property type="entry name" value="PRK01966.1-4"/>
    <property type="match status" value="1"/>
</dbReference>
<name>A0A2H0BZR2_9BACT</name>
<dbReference type="GO" id="GO:0009252">
    <property type="term" value="P:peptidoglycan biosynthetic process"/>
    <property type="evidence" value="ECO:0007669"/>
    <property type="project" value="UniProtKB-UniRule"/>
</dbReference>
<evidence type="ECO:0000256" key="12">
    <source>
        <dbReference type="HAMAP-Rule" id="MF_00047"/>
    </source>
</evidence>
<keyword evidence="10 13" id="KW-0464">Manganese</keyword>
<keyword evidence="5 14" id="KW-0547">Nucleotide-binding</keyword>
<dbReference type="PANTHER" id="PTHR23132:SF25">
    <property type="entry name" value="D-ALANINE--D-ALANINE LIGASE A"/>
    <property type="match status" value="1"/>
</dbReference>
<dbReference type="PROSITE" id="PS00843">
    <property type="entry name" value="DALA_DALA_LIGASE_1"/>
    <property type="match status" value="1"/>
</dbReference>
<proteinExistence type="inferred from homology"/>
<keyword evidence="3 12" id="KW-0436">Ligase</keyword>
<dbReference type="InterPro" id="IPR011127">
    <property type="entry name" value="Dala_Dala_lig_N"/>
</dbReference>
<dbReference type="InterPro" id="IPR011761">
    <property type="entry name" value="ATP-grasp"/>
</dbReference>
<keyword evidence="8 12" id="KW-0133">Cell shape</keyword>
<dbReference type="GO" id="GO:0005829">
    <property type="term" value="C:cytosol"/>
    <property type="evidence" value="ECO:0007669"/>
    <property type="project" value="TreeGrafter"/>
</dbReference>
<dbReference type="UniPathway" id="UPA00219"/>
<accession>A0A2H0BZR2</accession>
<dbReference type="Pfam" id="PF07478">
    <property type="entry name" value="Dala_Dala_lig_C"/>
    <property type="match status" value="1"/>
</dbReference>
<dbReference type="EMBL" id="PCTC01000083">
    <property type="protein sequence ID" value="PIP63195.1"/>
    <property type="molecule type" value="Genomic_DNA"/>
</dbReference>
<evidence type="ECO:0000313" key="17">
    <source>
        <dbReference type="Proteomes" id="UP000229699"/>
    </source>
</evidence>
<protein>
    <recommendedName>
        <fullName evidence="12">D-alanine--D-alanine ligase</fullName>
        <ecNumber evidence="12">6.3.2.4</ecNumber>
    </recommendedName>
    <alternativeName>
        <fullName evidence="12">D-Ala-D-Ala ligase</fullName>
    </alternativeName>
    <alternativeName>
        <fullName evidence="12">D-alanylalanine synthetase</fullName>
    </alternativeName>
</protein>
<comment type="caution">
    <text evidence="16">The sequence shown here is derived from an EMBL/GenBank/DDBJ whole genome shotgun (WGS) entry which is preliminary data.</text>
</comment>
<evidence type="ECO:0000256" key="13">
    <source>
        <dbReference type="PIRSR" id="PIRSR039102-3"/>
    </source>
</evidence>
<comment type="pathway">
    <text evidence="12">Cell wall biogenesis; peptidoglycan biosynthesis.</text>
</comment>
<evidence type="ECO:0000256" key="8">
    <source>
        <dbReference type="ARBA" id="ARBA00022960"/>
    </source>
</evidence>
<dbReference type="InterPro" id="IPR000291">
    <property type="entry name" value="D-Ala_lig_Van_CS"/>
</dbReference>
<keyword evidence="6 14" id="KW-0067">ATP-binding</keyword>
<keyword evidence="4 13" id="KW-0479">Metal-binding</keyword>
<dbReference type="GO" id="GO:0071555">
    <property type="term" value="P:cell wall organization"/>
    <property type="evidence" value="ECO:0007669"/>
    <property type="project" value="UniProtKB-KW"/>
</dbReference>
<dbReference type="InterPro" id="IPR016185">
    <property type="entry name" value="PreATP-grasp_dom_sf"/>
</dbReference>
<dbReference type="PROSITE" id="PS50975">
    <property type="entry name" value="ATP_GRASP"/>
    <property type="match status" value="1"/>
</dbReference>
<dbReference type="InterPro" id="IPR011095">
    <property type="entry name" value="Dala_Dala_lig_C"/>
</dbReference>
<comment type="subcellular location">
    <subcellularLocation>
        <location evidence="12">Cytoplasm</location>
    </subcellularLocation>
</comment>
<dbReference type="InterPro" id="IPR013815">
    <property type="entry name" value="ATP_grasp_subdomain_1"/>
</dbReference>
<feature type="binding site" evidence="13">
    <location>
        <position position="327"/>
    </location>
    <ligand>
        <name>Mg(2+)</name>
        <dbReference type="ChEBI" id="CHEBI:18420"/>
        <label>1</label>
    </ligand>
</feature>
<feature type="binding site" evidence="13">
    <location>
        <position position="343"/>
    </location>
    <ligand>
        <name>Mg(2+)</name>
        <dbReference type="ChEBI" id="CHEBI:18420"/>
        <label>2</label>
    </ligand>
</feature>
<evidence type="ECO:0000256" key="9">
    <source>
        <dbReference type="ARBA" id="ARBA00022984"/>
    </source>
</evidence>
<evidence type="ECO:0000256" key="3">
    <source>
        <dbReference type="ARBA" id="ARBA00022598"/>
    </source>
</evidence>
<dbReference type="GO" id="GO:0008360">
    <property type="term" value="P:regulation of cell shape"/>
    <property type="evidence" value="ECO:0007669"/>
    <property type="project" value="UniProtKB-KW"/>
</dbReference>
<evidence type="ECO:0000259" key="15">
    <source>
        <dbReference type="PROSITE" id="PS50975"/>
    </source>
</evidence>
<dbReference type="GO" id="GO:0008716">
    <property type="term" value="F:D-alanine-D-alanine ligase activity"/>
    <property type="evidence" value="ECO:0007669"/>
    <property type="project" value="UniProtKB-UniRule"/>
</dbReference>
<dbReference type="PIRSF" id="PIRSF039102">
    <property type="entry name" value="Ddl/VanB"/>
    <property type="match status" value="1"/>
</dbReference>
<sequence>MWFFFKTTGRTIMYNTTMKTVAVFFGSRSPEHDVSILTGQLIISGLKKCGYNVIPVYIDKKGKWYSDARLASMKFFTKNQVDLDKKLEGFNIDFNKSTGKIVKQSGFLKSNTVFDIAFPAFHGQNGEDGTFQGLCEILNVPYVGCDVTSSAITMDKVLTKMIYKANDIPTVDFISLNLNEWRVDKKKVIQQIKSLNWPVIIKPARLGSSIGISKAKNQKELEFGIEVALHYDEKVIVEKAIENLMDVTCCLIGNDNPIPSLLQESVFGSAFFSYEDKYLKGGGTQTGNATQSIIIPARLNKKVTQEIQDAATKAYKVLGCSGIARVDFLYDKKTGRWYANEVNTLPGTLYHHLWKKSGVPFEELLKKLIGFAEERYQKKKQITYTFNSNILTQASSNKLSLKGL</sequence>
<dbReference type="EC" id="6.3.2.4" evidence="12"/>
<evidence type="ECO:0000256" key="2">
    <source>
        <dbReference type="ARBA" id="ARBA00010871"/>
    </source>
</evidence>
<dbReference type="GO" id="GO:0046872">
    <property type="term" value="F:metal ion binding"/>
    <property type="evidence" value="ECO:0007669"/>
    <property type="project" value="UniProtKB-KW"/>
</dbReference>
<comment type="cofactor">
    <cofactor evidence="1">
        <name>Mn(2+)</name>
        <dbReference type="ChEBI" id="CHEBI:29035"/>
    </cofactor>
</comment>
<comment type="catalytic activity">
    <reaction evidence="12">
        <text>2 D-alanine + ATP = D-alanyl-D-alanine + ADP + phosphate + H(+)</text>
        <dbReference type="Rhea" id="RHEA:11224"/>
        <dbReference type="ChEBI" id="CHEBI:15378"/>
        <dbReference type="ChEBI" id="CHEBI:30616"/>
        <dbReference type="ChEBI" id="CHEBI:43474"/>
        <dbReference type="ChEBI" id="CHEBI:57416"/>
        <dbReference type="ChEBI" id="CHEBI:57822"/>
        <dbReference type="ChEBI" id="CHEBI:456216"/>
        <dbReference type="EC" id="6.3.2.4"/>
    </reaction>
</comment>
<dbReference type="Pfam" id="PF01820">
    <property type="entry name" value="Dala_Dala_lig_N"/>
    <property type="match status" value="1"/>
</dbReference>
<evidence type="ECO:0000313" key="16">
    <source>
        <dbReference type="EMBL" id="PIP63195.1"/>
    </source>
</evidence>
<dbReference type="PANTHER" id="PTHR23132">
    <property type="entry name" value="D-ALANINE--D-ALANINE LIGASE"/>
    <property type="match status" value="1"/>
</dbReference>
<evidence type="ECO:0000256" key="5">
    <source>
        <dbReference type="ARBA" id="ARBA00022741"/>
    </source>
</evidence>
<dbReference type="SUPFAM" id="SSF56059">
    <property type="entry name" value="Glutathione synthetase ATP-binding domain-like"/>
    <property type="match status" value="1"/>
</dbReference>
<evidence type="ECO:0000256" key="7">
    <source>
        <dbReference type="ARBA" id="ARBA00022842"/>
    </source>
</evidence>
<evidence type="ECO:0000256" key="1">
    <source>
        <dbReference type="ARBA" id="ARBA00001936"/>
    </source>
</evidence>
<keyword evidence="11 12" id="KW-0961">Cell wall biogenesis/degradation</keyword>
<comment type="cofactor">
    <cofactor evidence="13">
        <name>Mg(2+)</name>
        <dbReference type="ChEBI" id="CHEBI:18420"/>
    </cofactor>
    <cofactor evidence="13">
        <name>Mn(2+)</name>
        <dbReference type="ChEBI" id="CHEBI:29035"/>
    </cofactor>
    <text evidence="13">Binds 2 magnesium or manganese ions per subunit.</text>
</comment>
<keyword evidence="7 13" id="KW-0460">Magnesium</keyword>
<dbReference type="Gene3D" id="3.30.470.20">
    <property type="entry name" value="ATP-grasp fold, B domain"/>
    <property type="match status" value="1"/>
</dbReference>
<evidence type="ECO:0000256" key="10">
    <source>
        <dbReference type="ARBA" id="ARBA00023211"/>
    </source>
</evidence>
<gene>
    <name evidence="12" type="primary">ddl</name>
    <name evidence="16" type="ORF">COW97_03820</name>
</gene>
<dbReference type="PROSITE" id="PS00844">
    <property type="entry name" value="DALA_DALA_LIGASE_2"/>
    <property type="match status" value="1"/>
</dbReference>
<feature type="domain" description="ATP-grasp" evidence="15">
    <location>
        <begin position="160"/>
        <end position="370"/>
    </location>
</feature>
<dbReference type="GO" id="GO:0005524">
    <property type="term" value="F:ATP binding"/>
    <property type="evidence" value="ECO:0007669"/>
    <property type="project" value="UniProtKB-UniRule"/>
</dbReference>
<keyword evidence="9 12" id="KW-0573">Peptidoglycan synthesis</keyword>
<comment type="similarity">
    <text evidence="2 12">Belongs to the D-alanine--D-alanine ligase family.</text>
</comment>
<reference evidence="16 17" key="1">
    <citation type="submission" date="2017-09" db="EMBL/GenBank/DDBJ databases">
        <title>Depth-based differentiation of microbial function through sediment-hosted aquifers and enrichment of novel symbionts in the deep terrestrial subsurface.</title>
        <authorList>
            <person name="Probst A.J."/>
            <person name="Ladd B."/>
            <person name="Jarett J.K."/>
            <person name="Geller-Mcgrath D.E."/>
            <person name="Sieber C.M."/>
            <person name="Emerson J.B."/>
            <person name="Anantharaman K."/>
            <person name="Thomas B.C."/>
            <person name="Malmstrom R."/>
            <person name="Stieglmeier M."/>
            <person name="Klingl A."/>
            <person name="Woyke T."/>
            <person name="Ryan C.M."/>
            <person name="Banfield J.F."/>
        </authorList>
    </citation>
    <scope>NUCLEOTIDE SEQUENCE [LARGE SCALE GENOMIC DNA]</scope>
    <source>
        <strain evidence="16">CG22_combo_CG10-13_8_21_14_all_34_12</strain>
    </source>
</reference>
<dbReference type="HAMAP" id="MF_00047">
    <property type="entry name" value="Dala_Dala_lig"/>
    <property type="match status" value="1"/>
</dbReference>
<dbReference type="Gene3D" id="3.30.1490.20">
    <property type="entry name" value="ATP-grasp fold, A domain"/>
    <property type="match status" value="1"/>
</dbReference>
<feature type="binding site" evidence="13">
    <location>
        <position position="341"/>
    </location>
    <ligand>
        <name>Mg(2+)</name>
        <dbReference type="ChEBI" id="CHEBI:18420"/>
        <label>1</label>
    </ligand>
</feature>
<evidence type="ECO:0000256" key="6">
    <source>
        <dbReference type="ARBA" id="ARBA00022840"/>
    </source>
</evidence>
<dbReference type="AlphaFoldDB" id="A0A2H0BZR2"/>
<organism evidence="16 17">
    <name type="scientific">Candidatus Roizmanbacteria bacterium CG22_combo_CG10-13_8_21_14_all_34_12</name>
    <dbReference type="NCBI Taxonomy" id="1974860"/>
    <lineage>
        <taxon>Bacteria</taxon>
        <taxon>Candidatus Roizmaniibacteriota</taxon>
    </lineage>
</organism>
<evidence type="ECO:0000256" key="4">
    <source>
        <dbReference type="ARBA" id="ARBA00022723"/>
    </source>
</evidence>
<dbReference type="InterPro" id="IPR005905">
    <property type="entry name" value="D_ala_D_ala"/>
</dbReference>
<evidence type="ECO:0000256" key="11">
    <source>
        <dbReference type="ARBA" id="ARBA00023316"/>
    </source>
</evidence>
<dbReference type="Gene3D" id="3.40.50.20">
    <property type="match status" value="1"/>
</dbReference>
<evidence type="ECO:0000256" key="14">
    <source>
        <dbReference type="PROSITE-ProRule" id="PRU00409"/>
    </source>
</evidence>
<dbReference type="Proteomes" id="UP000229699">
    <property type="component" value="Unassembled WGS sequence"/>
</dbReference>
<dbReference type="SUPFAM" id="SSF52440">
    <property type="entry name" value="PreATP-grasp domain"/>
    <property type="match status" value="1"/>
</dbReference>